<dbReference type="Proteomes" id="UP001219568">
    <property type="component" value="Unassembled WGS sequence"/>
</dbReference>
<proteinExistence type="predicted"/>
<protein>
    <submittedName>
        <fullName evidence="2">Uncharacterized protein</fullName>
    </submittedName>
</protein>
<feature type="compositionally biased region" description="Basic and acidic residues" evidence="1">
    <location>
        <begin position="138"/>
        <end position="157"/>
    </location>
</feature>
<name>A0AAD6N8A8_PENCN</name>
<dbReference type="AlphaFoldDB" id="A0AAD6N8A8"/>
<feature type="compositionally biased region" description="Basic residues" evidence="1">
    <location>
        <begin position="90"/>
        <end position="99"/>
    </location>
</feature>
<organism evidence="2 3">
    <name type="scientific">Penicillium canescens</name>
    <dbReference type="NCBI Taxonomy" id="5083"/>
    <lineage>
        <taxon>Eukaryota</taxon>
        <taxon>Fungi</taxon>
        <taxon>Dikarya</taxon>
        <taxon>Ascomycota</taxon>
        <taxon>Pezizomycotina</taxon>
        <taxon>Eurotiomycetes</taxon>
        <taxon>Eurotiomycetidae</taxon>
        <taxon>Eurotiales</taxon>
        <taxon>Aspergillaceae</taxon>
        <taxon>Penicillium</taxon>
    </lineage>
</organism>
<reference evidence="2" key="2">
    <citation type="submission" date="2023-01" db="EMBL/GenBank/DDBJ databases">
        <authorList>
            <person name="Petersen C."/>
        </authorList>
    </citation>
    <scope>NUCLEOTIDE SEQUENCE</scope>
    <source>
        <strain evidence="2">IBT 15450</strain>
    </source>
</reference>
<feature type="region of interest" description="Disordered" evidence="1">
    <location>
        <begin position="86"/>
        <end position="170"/>
    </location>
</feature>
<evidence type="ECO:0000313" key="3">
    <source>
        <dbReference type="Proteomes" id="UP001219568"/>
    </source>
</evidence>
<gene>
    <name evidence="2" type="ORF">N7460_008158</name>
</gene>
<comment type="caution">
    <text evidence="2">The sequence shown here is derived from an EMBL/GenBank/DDBJ whole genome shotgun (WGS) entry which is preliminary data.</text>
</comment>
<accession>A0AAD6N8A8</accession>
<sequence>MKRDHYGLAEEYISDYQRQVNILRRSKIAPPAFISIGIMIRELQDKLPDMVFTREALRKVKESHEITHEDFDKQCKEMTIKARQLAVKANKTHSARRNPFRTDRQDKNTTVVAEPSNQNNQNRGRGRGNNRGGQRGRGRGDGRNGRASPGEHADHRSSTASTGARGAPPRGKDIYKYARECCEAEKQRINDRCSFCGYGPHNAKHCSYLQEAPECDWVLSSAVWSLSSAIRDRNEKQGRVSLAIQTYMAESPTTLPTPKATELAIEELNPKPVGKPSLTHLRPWGCITYVHIPKSKRVQSRKIASSPQELSKAI</sequence>
<reference evidence="2" key="1">
    <citation type="journal article" date="2023" name="IMA Fungus">
        <title>Comparative genomic study of the Penicillium genus elucidates a diverse pangenome and 15 lateral gene transfer events.</title>
        <authorList>
            <person name="Petersen C."/>
            <person name="Sorensen T."/>
            <person name="Nielsen M.R."/>
            <person name="Sondergaard T.E."/>
            <person name="Sorensen J.L."/>
            <person name="Fitzpatrick D.A."/>
            <person name="Frisvad J.C."/>
            <person name="Nielsen K.L."/>
        </authorList>
    </citation>
    <scope>NUCLEOTIDE SEQUENCE</scope>
    <source>
        <strain evidence="2">IBT 15450</strain>
    </source>
</reference>
<dbReference type="EMBL" id="JAQJZL010000009">
    <property type="protein sequence ID" value="KAJ6038387.1"/>
    <property type="molecule type" value="Genomic_DNA"/>
</dbReference>
<evidence type="ECO:0000313" key="2">
    <source>
        <dbReference type="EMBL" id="KAJ6038387.1"/>
    </source>
</evidence>
<keyword evidence="3" id="KW-1185">Reference proteome</keyword>
<evidence type="ECO:0000256" key="1">
    <source>
        <dbReference type="SAM" id="MobiDB-lite"/>
    </source>
</evidence>